<comment type="similarity">
    <text evidence="1 6">Belongs to the peptidase S8 family.</text>
</comment>
<keyword evidence="11" id="KW-1185">Reference proteome</keyword>
<feature type="signal peptide" evidence="7">
    <location>
        <begin position="1"/>
        <end position="24"/>
    </location>
</feature>
<keyword evidence="7" id="KW-0732">Signal</keyword>
<dbReference type="Proteomes" id="UP000646827">
    <property type="component" value="Unassembled WGS sequence"/>
</dbReference>
<evidence type="ECO:0000256" key="4">
    <source>
        <dbReference type="ARBA" id="ARBA00022801"/>
    </source>
</evidence>
<comment type="caution">
    <text evidence="6">Lacks conserved residue(s) required for the propagation of feature annotation.</text>
</comment>
<dbReference type="InterPro" id="IPR000209">
    <property type="entry name" value="Peptidase_S8/S53_dom"/>
</dbReference>
<dbReference type="SUPFAM" id="SSF52025">
    <property type="entry name" value="PA domain"/>
    <property type="match status" value="1"/>
</dbReference>
<dbReference type="GO" id="GO:0005615">
    <property type="term" value="C:extracellular space"/>
    <property type="evidence" value="ECO:0007669"/>
    <property type="project" value="TreeGrafter"/>
</dbReference>
<comment type="caution">
    <text evidence="10">The sequence shown here is derived from an EMBL/GenBank/DDBJ whole genome shotgun (WGS) entry which is preliminary data.</text>
</comment>
<keyword evidence="3" id="KW-0645">Protease</keyword>
<dbReference type="AlphaFoldDB" id="A0A8H7SAA9"/>
<evidence type="ECO:0000256" key="2">
    <source>
        <dbReference type="ARBA" id="ARBA00022512"/>
    </source>
</evidence>
<dbReference type="InterPro" id="IPR003137">
    <property type="entry name" value="PA_domain"/>
</dbReference>
<dbReference type="Gene3D" id="3.50.30.30">
    <property type="match status" value="1"/>
</dbReference>
<reference evidence="10 11" key="1">
    <citation type="submission" date="2020-12" db="EMBL/GenBank/DDBJ databases">
        <title>Metabolic potential, ecology and presence of endohyphal bacteria is reflected in genomic diversity of Mucoromycotina.</title>
        <authorList>
            <person name="Muszewska A."/>
            <person name="Okrasinska A."/>
            <person name="Steczkiewicz K."/>
            <person name="Drgas O."/>
            <person name="Orlowska M."/>
            <person name="Perlinska-Lenart U."/>
            <person name="Aleksandrzak-Piekarczyk T."/>
            <person name="Szatraj K."/>
            <person name="Zielenkiewicz U."/>
            <person name="Pilsyk S."/>
            <person name="Malc E."/>
            <person name="Mieczkowski P."/>
            <person name="Kruszewska J.S."/>
            <person name="Biernat P."/>
            <person name="Pawlowska J."/>
        </authorList>
    </citation>
    <scope>NUCLEOTIDE SEQUENCE [LARGE SCALE GENOMIC DNA]</scope>
    <source>
        <strain evidence="10 11">CBS 142.35</strain>
    </source>
</reference>
<dbReference type="Gene3D" id="3.40.50.200">
    <property type="entry name" value="Peptidase S8/S53 domain"/>
    <property type="match status" value="2"/>
</dbReference>
<feature type="domain" description="PA" evidence="9">
    <location>
        <begin position="377"/>
        <end position="458"/>
    </location>
</feature>
<evidence type="ECO:0000256" key="1">
    <source>
        <dbReference type="ARBA" id="ARBA00011073"/>
    </source>
</evidence>
<protein>
    <recommendedName>
        <fullName evidence="12">Peptidase S8/S53 domain-containing protein</fullName>
    </recommendedName>
</protein>
<keyword evidence="2" id="KW-0134">Cell wall</keyword>
<dbReference type="PANTHER" id="PTHR43806:SF66">
    <property type="entry name" value="SERIN ENDOPEPTIDASE"/>
    <property type="match status" value="1"/>
</dbReference>
<sequence>MLINRVLLICYHLILLFLTKAAYARRFNVQLHAAAGDVEAVRAEQDAFLDQLQQSNLNFSVRFRYTRAINAISIDIPDSNNVSLSSSPLQDIFQQQNFLTKQPLVRQYWPGKRYPRPLSPLGNNNQSSDDVKQGTPNLVEAHQMTGVHNVTWTGKGIKLAILDTGVDYTHPDLGGCIGEGCRIAHGYDLVGDHYGETDDDSPIPDSDPIDRAIEAGSNIINLSLGGDQSAWQEDALAVALSNVGDLGIMVVVAQGNEGNDGIARTPSPSIGHHVMAVGSVDNKNKLAQGFKVTNIDGEEPFFGIFSFCSNIKYVRTDINKKNFLTIKVKFISSLQHIEYRLSGDSLSNPFPDKIRLMIPISPITNYTGSLREKEKERHGCQPYQIPFEREKSDNDTYPIVALVKRGKCSFVEKALNLQNVGITGMLVYEDPIESDEPLLSVGFKAKQIQIPVGSIQNDILTLLKNNSFLDVERVNQVIELPTAGLLSK</sequence>
<dbReference type="EMBL" id="JAEPRB010000027">
    <property type="protein sequence ID" value="KAG2225536.1"/>
    <property type="molecule type" value="Genomic_DNA"/>
</dbReference>
<dbReference type="SUPFAM" id="SSF52743">
    <property type="entry name" value="Subtilisin-like"/>
    <property type="match status" value="1"/>
</dbReference>
<evidence type="ECO:0000259" key="8">
    <source>
        <dbReference type="Pfam" id="PF00082"/>
    </source>
</evidence>
<evidence type="ECO:0000256" key="6">
    <source>
        <dbReference type="PROSITE-ProRule" id="PRU01240"/>
    </source>
</evidence>
<dbReference type="InterPro" id="IPR015500">
    <property type="entry name" value="Peptidase_S8_subtilisin-rel"/>
</dbReference>
<dbReference type="InterPro" id="IPR036852">
    <property type="entry name" value="Peptidase_S8/S53_dom_sf"/>
</dbReference>
<evidence type="ECO:0000259" key="9">
    <source>
        <dbReference type="Pfam" id="PF02225"/>
    </source>
</evidence>
<keyword evidence="2" id="KW-0964">Secreted</keyword>
<dbReference type="PROSITE" id="PS51892">
    <property type="entry name" value="SUBTILASE"/>
    <property type="match status" value="1"/>
</dbReference>
<dbReference type="Pfam" id="PF00082">
    <property type="entry name" value="Peptidase_S8"/>
    <property type="match status" value="1"/>
</dbReference>
<dbReference type="PANTHER" id="PTHR43806">
    <property type="entry name" value="PEPTIDASE S8"/>
    <property type="match status" value="1"/>
</dbReference>
<dbReference type="CDD" id="cd00538">
    <property type="entry name" value="PA"/>
    <property type="match status" value="1"/>
</dbReference>
<keyword evidence="5" id="KW-0720">Serine protease</keyword>
<organism evidence="10 11">
    <name type="scientific">Circinella minor</name>
    <dbReference type="NCBI Taxonomy" id="1195481"/>
    <lineage>
        <taxon>Eukaryota</taxon>
        <taxon>Fungi</taxon>
        <taxon>Fungi incertae sedis</taxon>
        <taxon>Mucoromycota</taxon>
        <taxon>Mucoromycotina</taxon>
        <taxon>Mucoromycetes</taxon>
        <taxon>Mucorales</taxon>
        <taxon>Lichtheimiaceae</taxon>
        <taxon>Circinella</taxon>
    </lineage>
</organism>
<evidence type="ECO:0008006" key="12">
    <source>
        <dbReference type="Google" id="ProtNLM"/>
    </source>
</evidence>
<proteinExistence type="inferred from homology"/>
<gene>
    <name evidence="10" type="ORF">INT45_010363</name>
</gene>
<evidence type="ECO:0000256" key="3">
    <source>
        <dbReference type="ARBA" id="ARBA00022670"/>
    </source>
</evidence>
<evidence type="ECO:0000256" key="7">
    <source>
        <dbReference type="SAM" id="SignalP"/>
    </source>
</evidence>
<feature type="domain" description="Peptidase S8/S53" evidence="8">
    <location>
        <begin position="207"/>
        <end position="288"/>
    </location>
</feature>
<evidence type="ECO:0000313" key="10">
    <source>
        <dbReference type="EMBL" id="KAG2225536.1"/>
    </source>
</evidence>
<feature type="chain" id="PRO_5034724596" description="Peptidase S8/S53 domain-containing protein" evidence="7">
    <location>
        <begin position="25"/>
        <end position="488"/>
    </location>
</feature>
<evidence type="ECO:0000313" key="11">
    <source>
        <dbReference type="Proteomes" id="UP000646827"/>
    </source>
</evidence>
<dbReference type="Pfam" id="PF02225">
    <property type="entry name" value="PA"/>
    <property type="match status" value="1"/>
</dbReference>
<accession>A0A8H7SAA9</accession>
<dbReference type="GO" id="GO:0004252">
    <property type="term" value="F:serine-type endopeptidase activity"/>
    <property type="evidence" value="ECO:0007669"/>
    <property type="project" value="InterPro"/>
</dbReference>
<name>A0A8H7SAA9_9FUNG</name>
<dbReference type="GO" id="GO:0006508">
    <property type="term" value="P:proteolysis"/>
    <property type="evidence" value="ECO:0007669"/>
    <property type="project" value="UniProtKB-KW"/>
</dbReference>
<dbReference type="OrthoDB" id="206201at2759"/>
<keyword evidence="4" id="KW-0378">Hydrolase</keyword>
<evidence type="ECO:0000256" key="5">
    <source>
        <dbReference type="ARBA" id="ARBA00022825"/>
    </source>
</evidence>
<dbReference type="PRINTS" id="PR00723">
    <property type="entry name" value="SUBTILISIN"/>
</dbReference>
<dbReference type="InterPro" id="IPR050131">
    <property type="entry name" value="Peptidase_S8_subtilisin-like"/>
</dbReference>
<dbReference type="InterPro" id="IPR046450">
    <property type="entry name" value="PA_dom_sf"/>
</dbReference>